<evidence type="ECO:0000313" key="3">
    <source>
        <dbReference type="Proteomes" id="UP000290289"/>
    </source>
</evidence>
<dbReference type="AlphaFoldDB" id="A0A498HP70"/>
<comment type="caution">
    <text evidence="2">The sequence shown here is derived from an EMBL/GenBank/DDBJ whole genome shotgun (WGS) entry which is preliminary data.</text>
</comment>
<keyword evidence="1" id="KW-0472">Membrane</keyword>
<name>A0A498HP70_MALDO</name>
<evidence type="ECO:0000313" key="2">
    <source>
        <dbReference type="EMBL" id="RXH70961.1"/>
    </source>
</evidence>
<protein>
    <submittedName>
        <fullName evidence="2">Uncharacterized protein</fullName>
    </submittedName>
</protein>
<sequence length="95" mass="10769">MQQPPYQMPVYRPEMPSHDGICPDVPIGGFSGMLAGGPIDVDMRGLLDHKEDLNKNLEKELKKHLEKERGHIRAPVLLSSVWFAFLSAIVAYKRR</sequence>
<keyword evidence="1" id="KW-0812">Transmembrane</keyword>
<reference evidence="2 3" key="1">
    <citation type="submission" date="2018-10" db="EMBL/GenBank/DDBJ databases">
        <title>A high-quality apple genome assembly.</title>
        <authorList>
            <person name="Hu J."/>
        </authorList>
    </citation>
    <scope>NUCLEOTIDE SEQUENCE [LARGE SCALE GENOMIC DNA]</scope>
    <source>
        <strain evidence="3">cv. HFTH1</strain>
        <tissue evidence="2">Young leaf</tissue>
    </source>
</reference>
<feature type="transmembrane region" description="Helical" evidence="1">
    <location>
        <begin position="72"/>
        <end position="92"/>
    </location>
</feature>
<keyword evidence="3" id="KW-1185">Reference proteome</keyword>
<dbReference type="EMBL" id="RDQH01000342">
    <property type="protein sequence ID" value="RXH70961.1"/>
    <property type="molecule type" value="Genomic_DNA"/>
</dbReference>
<accession>A0A498HP70</accession>
<dbReference type="Proteomes" id="UP000290289">
    <property type="component" value="Chromosome 16"/>
</dbReference>
<organism evidence="2 3">
    <name type="scientific">Malus domestica</name>
    <name type="common">Apple</name>
    <name type="synonym">Pyrus malus</name>
    <dbReference type="NCBI Taxonomy" id="3750"/>
    <lineage>
        <taxon>Eukaryota</taxon>
        <taxon>Viridiplantae</taxon>
        <taxon>Streptophyta</taxon>
        <taxon>Embryophyta</taxon>
        <taxon>Tracheophyta</taxon>
        <taxon>Spermatophyta</taxon>
        <taxon>Magnoliopsida</taxon>
        <taxon>eudicotyledons</taxon>
        <taxon>Gunneridae</taxon>
        <taxon>Pentapetalae</taxon>
        <taxon>rosids</taxon>
        <taxon>fabids</taxon>
        <taxon>Rosales</taxon>
        <taxon>Rosaceae</taxon>
        <taxon>Amygdaloideae</taxon>
        <taxon>Maleae</taxon>
        <taxon>Malus</taxon>
    </lineage>
</organism>
<proteinExistence type="predicted"/>
<evidence type="ECO:0000256" key="1">
    <source>
        <dbReference type="SAM" id="Phobius"/>
    </source>
</evidence>
<gene>
    <name evidence="2" type="ORF">DVH24_015583</name>
</gene>
<keyword evidence="1" id="KW-1133">Transmembrane helix</keyword>